<sequence length="723" mass="75330">MESPMHNLPFAPDPASALSPHVSAAAGSAAVVRLCDCNRSCAFDAGRLAAAGAPVACHHALCGAELGVVESDLAAGREVFVSCTQQSALFGALADAHDAGGQIHFFNLREHAGWSAESAQATPKLAALIAAATTLPEPEPVSGVQLRAGRRLLIVGEAGAALGWAERLKGSFEPALLITGRAGDVELPAVNAYPLWSGRPLALSGHLGAFELSWEQRNPIDLALCVRCNACVRACPEGAIGFDLQVELDRCRDHRACVAACGEIGAIDFARQEVTRSERFDLVLDLCAEPLLKRVELPDGYAAPGRDPFAQALAVQALGELVGEFDKPRYVAFEAALCAHSRSRKTGCTNCIDVCATAAIRADGDVIAVDPYLCKGCGTCTTACPSGALGFQYPPVAELGLRVKTLLAAYARAGGEAACLLFYAAQAGGAVIERLARRGRGLPARVIPVEVWSADAVGLDLMLGSLALGACQVAVLAAGSHDCTPLKGQAGHGQAILTALGYAGEHLRIIDADDADDWPALESALWAWAPATGVAAPARFRLLAKKRETLDLVLHHLVAGAPAADAEGGLPAAIALEAGAPFGQVRATDACTLCMACTGACPAGALRAASDGFRLEFVERHCLQCGLCVASCPESALGLEARLLLGDEARRARTLRAAETFHCTRCGKAMGAAPLIESMLARLSAHAMFATEAERARLRMCGDCRVIDMMSTEPAVNAWDLTE</sequence>
<keyword evidence="2" id="KW-0479">Metal-binding</keyword>
<dbReference type="KEGG" id="tcl:Tchl_0484"/>
<protein>
    <submittedName>
        <fullName evidence="5">Polyferredoxin</fullName>
    </submittedName>
</protein>
<dbReference type="SUPFAM" id="SSF54862">
    <property type="entry name" value="4Fe-4S ferredoxins"/>
    <property type="match status" value="1"/>
</dbReference>
<dbReference type="PANTHER" id="PTHR43687">
    <property type="entry name" value="ADENYLYLSULFATE REDUCTASE, BETA SUBUNIT"/>
    <property type="match status" value="1"/>
</dbReference>
<keyword evidence="3" id="KW-0408">Iron</keyword>
<dbReference type="STRING" id="96773.Tchl_0484"/>
<dbReference type="PROSITE" id="PS51379">
    <property type="entry name" value="4FE4S_FER_2"/>
    <property type="match status" value="4"/>
</dbReference>
<keyword evidence="4" id="KW-0411">Iron-sulfur</keyword>
<dbReference type="Pfam" id="PF13187">
    <property type="entry name" value="Fer4_9"/>
    <property type="match status" value="1"/>
</dbReference>
<dbReference type="PANTHER" id="PTHR43687:SF4">
    <property type="entry name" value="BLR5484 PROTEIN"/>
    <property type="match status" value="1"/>
</dbReference>
<evidence type="ECO:0000256" key="4">
    <source>
        <dbReference type="ARBA" id="ARBA00023014"/>
    </source>
</evidence>
<name>A0A1H5W308_9RHOO</name>
<evidence type="ECO:0000313" key="5">
    <source>
        <dbReference type="EMBL" id="APR03355.1"/>
    </source>
</evidence>
<dbReference type="AlphaFoldDB" id="A0A1H5W308"/>
<evidence type="ECO:0000256" key="3">
    <source>
        <dbReference type="ARBA" id="ARBA00023004"/>
    </source>
</evidence>
<accession>A0A1H5W308</accession>
<keyword evidence="6" id="KW-1185">Reference proteome</keyword>
<evidence type="ECO:0000313" key="6">
    <source>
        <dbReference type="Proteomes" id="UP000185739"/>
    </source>
</evidence>
<reference evidence="5 6" key="1">
    <citation type="submission" date="2016-12" db="EMBL/GenBank/DDBJ databases">
        <title>Complete genome sequence of Thauera chlorobenzoica, a Betaproteobacterium degrading haloaromatics anaerobically to CO2 and halides.</title>
        <authorList>
            <person name="Goris T."/>
            <person name="Mergelsberg M."/>
            <person name="Boll M."/>
        </authorList>
    </citation>
    <scope>NUCLEOTIDE SEQUENCE [LARGE SCALE GENOMIC DNA]</scope>
    <source>
        <strain evidence="5 6">3CB1</strain>
    </source>
</reference>
<evidence type="ECO:0000256" key="2">
    <source>
        <dbReference type="ARBA" id="ARBA00022723"/>
    </source>
</evidence>
<dbReference type="InterPro" id="IPR017896">
    <property type="entry name" value="4Fe4S_Fe-S-bd"/>
</dbReference>
<dbReference type="GO" id="GO:0051539">
    <property type="term" value="F:4 iron, 4 sulfur cluster binding"/>
    <property type="evidence" value="ECO:0007669"/>
    <property type="project" value="UniProtKB-KW"/>
</dbReference>
<dbReference type="GO" id="GO:0046872">
    <property type="term" value="F:metal ion binding"/>
    <property type="evidence" value="ECO:0007669"/>
    <property type="project" value="UniProtKB-KW"/>
</dbReference>
<dbReference type="Proteomes" id="UP000185739">
    <property type="component" value="Chromosome"/>
</dbReference>
<gene>
    <name evidence="5" type="ORF">Tchl_0484</name>
</gene>
<dbReference type="PROSITE" id="PS00198">
    <property type="entry name" value="4FE4S_FER_1"/>
    <property type="match status" value="4"/>
</dbReference>
<dbReference type="Pfam" id="PF13237">
    <property type="entry name" value="Fer4_10"/>
    <property type="match status" value="1"/>
</dbReference>
<dbReference type="InterPro" id="IPR050572">
    <property type="entry name" value="Fe-S_Ferredoxin"/>
</dbReference>
<dbReference type="InterPro" id="IPR017900">
    <property type="entry name" value="4Fe4S_Fe_S_CS"/>
</dbReference>
<organism evidence="5 6">
    <name type="scientific">Thauera chlorobenzoica</name>
    <dbReference type="NCBI Taxonomy" id="96773"/>
    <lineage>
        <taxon>Bacteria</taxon>
        <taxon>Pseudomonadati</taxon>
        <taxon>Pseudomonadota</taxon>
        <taxon>Betaproteobacteria</taxon>
        <taxon>Rhodocyclales</taxon>
        <taxon>Zoogloeaceae</taxon>
        <taxon>Thauera</taxon>
    </lineage>
</organism>
<keyword evidence="1" id="KW-0004">4Fe-4S</keyword>
<evidence type="ECO:0000256" key="1">
    <source>
        <dbReference type="ARBA" id="ARBA00022485"/>
    </source>
</evidence>
<dbReference type="Pfam" id="PF12837">
    <property type="entry name" value="Fer4_6"/>
    <property type="match status" value="1"/>
</dbReference>
<dbReference type="EMBL" id="CP018839">
    <property type="protein sequence ID" value="APR03355.1"/>
    <property type="molecule type" value="Genomic_DNA"/>
</dbReference>
<dbReference type="Gene3D" id="3.30.70.20">
    <property type="match status" value="3"/>
</dbReference>
<proteinExistence type="predicted"/>